<dbReference type="AlphaFoldDB" id="A0A2N5W4G2"/>
<accession>A0A2N5W4G2</accession>
<dbReference type="Proteomes" id="UP000235392">
    <property type="component" value="Unassembled WGS sequence"/>
</dbReference>
<name>A0A2N5W4G2_9BASI</name>
<sequence>MGFSSQSAALKRRQEGHHQIIHTLPSDLRLEVFSVWLLVLNFLSGNCVSWVHSISAGDQRDLLLASIQVARG</sequence>
<keyword evidence="4" id="KW-1185">Reference proteome</keyword>
<reference evidence="4 5" key="1">
    <citation type="submission" date="2017-11" db="EMBL/GenBank/DDBJ databases">
        <title>De novo assembly and phasing of dikaryotic genomes from two isolates of Puccinia coronata f. sp. avenae, the causal agent of oat crown rust.</title>
        <authorList>
            <person name="Miller M.E."/>
            <person name="Zhang Y."/>
            <person name="Omidvar V."/>
            <person name="Sperschneider J."/>
            <person name="Schwessinger B."/>
            <person name="Raley C."/>
            <person name="Palmer J.M."/>
            <person name="Garnica D."/>
            <person name="Upadhyaya N."/>
            <person name="Rathjen J."/>
            <person name="Taylor J.M."/>
            <person name="Park R.F."/>
            <person name="Dodds P.N."/>
            <person name="Hirsch C.D."/>
            <person name="Kianian S.F."/>
            <person name="Figueroa M."/>
        </authorList>
    </citation>
    <scope>NUCLEOTIDE SEQUENCE [LARGE SCALE GENOMIC DNA]</scope>
    <source>
        <strain evidence="3">12NC29</strain>
        <strain evidence="2">12SD80</strain>
    </source>
</reference>
<evidence type="ECO:0000313" key="1">
    <source>
        <dbReference type="EMBL" id="PLW11729.1"/>
    </source>
</evidence>
<proteinExistence type="predicted"/>
<evidence type="ECO:0000313" key="3">
    <source>
        <dbReference type="EMBL" id="PLW57090.1"/>
    </source>
</evidence>
<evidence type="ECO:0000313" key="2">
    <source>
        <dbReference type="EMBL" id="PLW51926.1"/>
    </source>
</evidence>
<dbReference type="Proteomes" id="UP000235388">
    <property type="component" value="Unassembled WGS sequence"/>
</dbReference>
<dbReference type="EMBL" id="PGCJ01001008">
    <property type="protein sequence ID" value="PLW11729.1"/>
    <property type="molecule type" value="Genomic_DNA"/>
</dbReference>
<organism evidence="3 4">
    <name type="scientific">Puccinia coronata f. sp. avenae</name>
    <dbReference type="NCBI Taxonomy" id="200324"/>
    <lineage>
        <taxon>Eukaryota</taxon>
        <taxon>Fungi</taxon>
        <taxon>Dikarya</taxon>
        <taxon>Basidiomycota</taxon>
        <taxon>Pucciniomycotina</taxon>
        <taxon>Pucciniomycetes</taxon>
        <taxon>Pucciniales</taxon>
        <taxon>Pucciniaceae</taxon>
        <taxon>Puccinia</taxon>
    </lineage>
</organism>
<gene>
    <name evidence="3" type="ORF">PCANC_01951</name>
    <name evidence="1" type="ORF">PCANC_17311</name>
    <name evidence="2" type="ORF">PCASD_00853</name>
</gene>
<protein>
    <submittedName>
        <fullName evidence="3">Uncharacterized protein</fullName>
    </submittedName>
</protein>
<evidence type="ECO:0000313" key="4">
    <source>
        <dbReference type="Proteomes" id="UP000235388"/>
    </source>
</evidence>
<dbReference type="EMBL" id="PGCJ01000014">
    <property type="protein sequence ID" value="PLW57090.1"/>
    <property type="molecule type" value="Genomic_DNA"/>
</dbReference>
<comment type="caution">
    <text evidence="3">The sequence shown here is derived from an EMBL/GenBank/DDBJ whole genome shotgun (WGS) entry which is preliminary data.</text>
</comment>
<evidence type="ECO:0000313" key="5">
    <source>
        <dbReference type="Proteomes" id="UP000235392"/>
    </source>
</evidence>
<dbReference type="EMBL" id="PGCI01000003">
    <property type="protein sequence ID" value="PLW51926.1"/>
    <property type="molecule type" value="Genomic_DNA"/>
</dbReference>